<dbReference type="InterPro" id="IPR006115">
    <property type="entry name" value="6PGDH_NADP-bd"/>
</dbReference>
<reference evidence="8" key="1">
    <citation type="submission" date="2016-10" db="EMBL/GenBank/DDBJ databases">
        <authorList>
            <person name="Varghese N."/>
            <person name="Submissions S."/>
        </authorList>
    </citation>
    <scope>NUCLEOTIDE SEQUENCE [LARGE SCALE GENOMIC DNA]</scope>
    <source>
        <strain evidence="8">DSM 28453</strain>
    </source>
</reference>
<dbReference type="Pfam" id="PF14833">
    <property type="entry name" value="NAD_binding_11"/>
    <property type="match status" value="1"/>
</dbReference>
<dbReference type="InterPro" id="IPR036291">
    <property type="entry name" value="NAD(P)-bd_dom_sf"/>
</dbReference>
<dbReference type="InterPro" id="IPR008927">
    <property type="entry name" value="6-PGluconate_DH-like_C_sf"/>
</dbReference>
<feature type="compositionally biased region" description="Polar residues" evidence="4">
    <location>
        <begin position="251"/>
        <end position="263"/>
    </location>
</feature>
<dbReference type="AlphaFoldDB" id="A0A1I4F8G4"/>
<dbReference type="GO" id="GO:0051287">
    <property type="term" value="F:NAD binding"/>
    <property type="evidence" value="ECO:0007669"/>
    <property type="project" value="InterPro"/>
</dbReference>
<sequence length="275" mass="29270">MTLTGIGIAGCGRMGGPMLDALTTAGFDANGFDVRPASDFGTRAPQMRTLPEFRNHLKILITVVRDIAQTDDVLFGAQNLIKTAPDLRTIIVSSTLSPRYVADLRARVPDHISLIDAPMSGAAIAAQEARLSFMLGGATSDLDTHQPLFDAMGAHFHRMGGYGAGMQAKVLNNLLAASNTAMTRLVLDWADQAGIEETALLDLINTSSGQNWFASGFDTIEFSRDGWQADNTIGILTKDVASALDAAPQNADTTLPETVQSTVRALKPRADKPDA</sequence>
<dbReference type="STRING" id="1280847.SAMN04488036_105288"/>
<proteinExistence type="predicted"/>
<evidence type="ECO:0000256" key="1">
    <source>
        <dbReference type="ARBA" id="ARBA00023002"/>
    </source>
</evidence>
<dbReference type="RefSeq" id="WP_093324537.1">
    <property type="nucleotide sequence ID" value="NZ_FOSZ01000005.1"/>
</dbReference>
<feature type="active site" evidence="3">
    <location>
        <position position="169"/>
    </location>
</feature>
<dbReference type="PIRSF" id="PIRSF000103">
    <property type="entry name" value="HIBADH"/>
    <property type="match status" value="1"/>
</dbReference>
<dbReference type="Pfam" id="PF03446">
    <property type="entry name" value="NAD_binding_2"/>
    <property type="match status" value="1"/>
</dbReference>
<accession>A0A1I4F8G4</accession>
<dbReference type="GO" id="GO:0016616">
    <property type="term" value="F:oxidoreductase activity, acting on the CH-OH group of donors, NAD or NADP as acceptor"/>
    <property type="evidence" value="ECO:0007669"/>
    <property type="project" value="TreeGrafter"/>
</dbReference>
<dbReference type="InterPro" id="IPR013328">
    <property type="entry name" value="6PGD_dom2"/>
</dbReference>
<keyword evidence="8" id="KW-1185">Reference proteome</keyword>
<dbReference type="SUPFAM" id="SSF51735">
    <property type="entry name" value="NAD(P)-binding Rossmann-fold domains"/>
    <property type="match status" value="1"/>
</dbReference>
<dbReference type="InterPro" id="IPR029154">
    <property type="entry name" value="HIBADH-like_NADP-bd"/>
</dbReference>
<evidence type="ECO:0000259" key="5">
    <source>
        <dbReference type="Pfam" id="PF03446"/>
    </source>
</evidence>
<feature type="domain" description="3-hydroxyisobutyrate dehydrogenase-like NAD-binding" evidence="6">
    <location>
        <begin position="163"/>
        <end position="267"/>
    </location>
</feature>
<dbReference type="Gene3D" id="3.40.50.720">
    <property type="entry name" value="NAD(P)-binding Rossmann-like Domain"/>
    <property type="match status" value="1"/>
</dbReference>
<feature type="region of interest" description="Disordered" evidence="4">
    <location>
        <begin position="251"/>
        <end position="275"/>
    </location>
</feature>
<dbReference type="GO" id="GO:0050661">
    <property type="term" value="F:NADP binding"/>
    <property type="evidence" value="ECO:0007669"/>
    <property type="project" value="InterPro"/>
</dbReference>
<evidence type="ECO:0000256" key="3">
    <source>
        <dbReference type="PIRSR" id="PIRSR000103-1"/>
    </source>
</evidence>
<dbReference type="EMBL" id="FOSZ01000005">
    <property type="protein sequence ID" value="SFL14272.1"/>
    <property type="molecule type" value="Genomic_DNA"/>
</dbReference>
<dbReference type="PANTHER" id="PTHR22981:SF7">
    <property type="entry name" value="3-HYDROXYISOBUTYRATE DEHYDROGENASE, MITOCHONDRIAL"/>
    <property type="match status" value="1"/>
</dbReference>
<keyword evidence="2" id="KW-0520">NAD</keyword>
<evidence type="ECO:0000256" key="4">
    <source>
        <dbReference type="SAM" id="MobiDB-lite"/>
    </source>
</evidence>
<dbReference type="Proteomes" id="UP000198851">
    <property type="component" value="Unassembled WGS sequence"/>
</dbReference>
<protein>
    <submittedName>
        <fullName evidence="7">3-hydroxyisobutyrate dehydrogenase</fullName>
    </submittedName>
</protein>
<feature type="domain" description="6-phosphogluconate dehydrogenase NADP-binding" evidence="5">
    <location>
        <begin position="6"/>
        <end position="157"/>
    </location>
</feature>
<dbReference type="PANTHER" id="PTHR22981">
    <property type="entry name" value="3-HYDROXYISOBUTYRATE DEHYDROGENASE-RELATED"/>
    <property type="match status" value="1"/>
</dbReference>
<evidence type="ECO:0000256" key="2">
    <source>
        <dbReference type="ARBA" id="ARBA00023027"/>
    </source>
</evidence>
<evidence type="ECO:0000313" key="7">
    <source>
        <dbReference type="EMBL" id="SFL14272.1"/>
    </source>
</evidence>
<evidence type="ECO:0000259" key="6">
    <source>
        <dbReference type="Pfam" id="PF14833"/>
    </source>
</evidence>
<name>A0A1I4F8G4_9RHOB</name>
<dbReference type="SUPFAM" id="SSF48179">
    <property type="entry name" value="6-phosphogluconate dehydrogenase C-terminal domain-like"/>
    <property type="match status" value="1"/>
</dbReference>
<evidence type="ECO:0000313" key="8">
    <source>
        <dbReference type="Proteomes" id="UP000198851"/>
    </source>
</evidence>
<dbReference type="InterPro" id="IPR015815">
    <property type="entry name" value="HIBADH-related"/>
</dbReference>
<keyword evidence="1" id="KW-0560">Oxidoreductase</keyword>
<dbReference type="OrthoDB" id="9812907at2"/>
<gene>
    <name evidence="7" type="ORF">SAMN04488036_105288</name>
</gene>
<organism evidence="7 8">
    <name type="scientific">Shimia haliotis</name>
    <dbReference type="NCBI Taxonomy" id="1280847"/>
    <lineage>
        <taxon>Bacteria</taxon>
        <taxon>Pseudomonadati</taxon>
        <taxon>Pseudomonadota</taxon>
        <taxon>Alphaproteobacteria</taxon>
        <taxon>Rhodobacterales</taxon>
        <taxon>Roseobacteraceae</taxon>
    </lineage>
</organism>
<dbReference type="Gene3D" id="1.10.1040.10">
    <property type="entry name" value="N-(1-d-carboxylethyl)-l-norvaline Dehydrogenase, domain 2"/>
    <property type="match status" value="1"/>
</dbReference>